<organism evidence="1">
    <name type="scientific">Arundo donax</name>
    <name type="common">Giant reed</name>
    <name type="synonym">Donax arundinaceus</name>
    <dbReference type="NCBI Taxonomy" id="35708"/>
    <lineage>
        <taxon>Eukaryota</taxon>
        <taxon>Viridiplantae</taxon>
        <taxon>Streptophyta</taxon>
        <taxon>Embryophyta</taxon>
        <taxon>Tracheophyta</taxon>
        <taxon>Spermatophyta</taxon>
        <taxon>Magnoliopsida</taxon>
        <taxon>Liliopsida</taxon>
        <taxon>Poales</taxon>
        <taxon>Poaceae</taxon>
        <taxon>PACMAD clade</taxon>
        <taxon>Arundinoideae</taxon>
        <taxon>Arundineae</taxon>
        <taxon>Arundo</taxon>
    </lineage>
</organism>
<evidence type="ECO:0000313" key="1">
    <source>
        <dbReference type="EMBL" id="JAE32019.1"/>
    </source>
</evidence>
<reference evidence="1" key="1">
    <citation type="submission" date="2014-09" db="EMBL/GenBank/DDBJ databases">
        <authorList>
            <person name="Magalhaes I.L.F."/>
            <person name="Oliveira U."/>
            <person name="Santos F.R."/>
            <person name="Vidigal T.H.D.A."/>
            <person name="Brescovit A.D."/>
            <person name="Santos A.J."/>
        </authorList>
    </citation>
    <scope>NUCLEOTIDE SEQUENCE</scope>
    <source>
        <tissue evidence="1">Shoot tissue taken approximately 20 cm above the soil surface</tissue>
    </source>
</reference>
<dbReference type="EMBL" id="GBRH01165877">
    <property type="protein sequence ID" value="JAE32019.1"/>
    <property type="molecule type" value="Transcribed_RNA"/>
</dbReference>
<accession>A0A0A9H890</accession>
<name>A0A0A9H890_ARUDO</name>
<proteinExistence type="predicted"/>
<dbReference type="AlphaFoldDB" id="A0A0A9H890"/>
<reference evidence="1" key="2">
    <citation type="journal article" date="2015" name="Data Brief">
        <title>Shoot transcriptome of the giant reed, Arundo donax.</title>
        <authorList>
            <person name="Barrero R.A."/>
            <person name="Guerrero F.D."/>
            <person name="Moolhuijzen P."/>
            <person name="Goolsby J.A."/>
            <person name="Tidwell J."/>
            <person name="Bellgard S.E."/>
            <person name="Bellgard M.I."/>
        </authorList>
    </citation>
    <scope>NUCLEOTIDE SEQUENCE</scope>
    <source>
        <tissue evidence="1">Shoot tissue taken approximately 20 cm above the soil surface</tissue>
    </source>
</reference>
<sequence>MPNNTTYTLIFQTKFVNLQNLTICTASLLTSIPPTVRGAQSLFPRL</sequence>
<protein>
    <submittedName>
        <fullName evidence="1">Uncharacterized protein</fullName>
    </submittedName>
</protein>